<evidence type="ECO:0000313" key="7">
    <source>
        <dbReference type="RefSeq" id="XP_034231531.1"/>
    </source>
</evidence>
<gene>
    <name evidence="5 6 7" type="primary">LOC117639759</name>
</gene>
<dbReference type="GeneID" id="117639759"/>
<feature type="domain" description="DUF4461" evidence="3">
    <location>
        <begin position="192"/>
        <end position="499"/>
    </location>
</feature>
<dbReference type="Proteomes" id="UP000515158">
    <property type="component" value="Unplaced"/>
</dbReference>
<dbReference type="KEGG" id="tpal:117639759"/>
<dbReference type="Pfam" id="PF14688">
    <property type="entry name" value="DUF4461"/>
    <property type="match status" value="1"/>
</dbReference>
<dbReference type="InterPro" id="IPR027986">
    <property type="entry name" value="TCAIM"/>
</dbReference>
<dbReference type="OrthoDB" id="4238at2759"/>
<proteinExistence type="predicted"/>
<dbReference type="InterPro" id="IPR027989">
    <property type="entry name" value="DUF4461"/>
</dbReference>
<dbReference type="InterPro" id="IPR028031">
    <property type="entry name" value="DUF4460"/>
</dbReference>
<protein>
    <submittedName>
        <fullName evidence="5 6">T-cell activation inhibitor, mitochondrial-like</fullName>
    </submittedName>
</protein>
<dbReference type="RefSeq" id="XP_034231529.1">
    <property type="nucleotide sequence ID" value="XM_034375638.1"/>
</dbReference>
<dbReference type="RefSeq" id="XP_034231530.1">
    <property type="nucleotide sequence ID" value="XM_034375639.1"/>
</dbReference>
<dbReference type="PANTHER" id="PTHR31596">
    <property type="entry name" value="T-CELL ACTIVATION INHIBITOR, MITOCHONDRIAL"/>
    <property type="match status" value="1"/>
</dbReference>
<evidence type="ECO:0000259" key="2">
    <source>
        <dbReference type="Pfam" id="PF14687"/>
    </source>
</evidence>
<feature type="domain" description="DUF4460" evidence="2">
    <location>
        <begin position="38"/>
        <end position="132"/>
    </location>
</feature>
<dbReference type="PANTHER" id="PTHR31596:SF1">
    <property type="entry name" value="T-CELL ACTIVATION INHIBITOR, MITOCHONDRIAL"/>
    <property type="match status" value="1"/>
</dbReference>
<evidence type="ECO:0000313" key="5">
    <source>
        <dbReference type="RefSeq" id="XP_034231529.1"/>
    </source>
</evidence>
<evidence type="ECO:0000313" key="4">
    <source>
        <dbReference type="Proteomes" id="UP000515158"/>
    </source>
</evidence>
<name>A0A6P8Y4Z6_THRPL</name>
<evidence type="ECO:0000313" key="6">
    <source>
        <dbReference type="RefSeq" id="XP_034231530.1"/>
    </source>
</evidence>
<organism evidence="6">
    <name type="scientific">Thrips palmi</name>
    <name type="common">Melon thrips</name>
    <dbReference type="NCBI Taxonomy" id="161013"/>
    <lineage>
        <taxon>Eukaryota</taxon>
        <taxon>Metazoa</taxon>
        <taxon>Ecdysozoa</taxon>
        <taxon>Arthropoda</taxon>
        <taxon>Hexapoda</taxon>
        <taxon>Insecta</taxon>
        <taxon>Pterygota</taxon>
        <taxon>Neoptera</taxon>
        <taxon>Paraneoptera</taxon>
        <taxon>Thysanoptera</taxon>
        <taxon>Terebrantia</taxon>
        <taxon>Thripoidea</taxon>
        <taxon>Thripidae</taxon>
        <taxon>Thrips</taxon>
    </lineage>
</organism>
<dbReference type="Pfam" id="PF14687">
    <property type="entry name" value="DUF4460"/>
    <property type="match status" value="1"/>
</dbReference>
<dbReference type="RefSeq" id="XP_034231531.1">
    <property type="nucleotide sequence ID" value="XM_034375640.1"/>
</dbReference>
<sequence>MLTSASLTTCLTRFSYEHPRNLSLGKYATRISNFIRYLSSGEVSTALRPFYFSVHPDLFGQHPNERTVNENSLKQLSSYLESLQQRRSVRPISLKFYLRSQADKGLFRMVTLNLRESDSRNAVLRVLKSCNLPTTYVDNITSPPPPPKKSDTFTRSQNKSAAWEKYESMFKDNDDAQIIRGMVRKAKEDECLLPWLEKNIKDAAEKQAACYPLQEEVKRLQMELALNLGLKEIIWDCGWNVTHFRGCLQSFQALARDHPEQMQVLKGRTLVFGSDTGVSWKGNVLLSSGEVRHNWLDFLKNVWQQDAALVVIPAMQKAVSRVLRDIKVVHRKFQPYIMARNYANQLRHLVTSLSDHQGSRGYPKSWPKSLEKFELVVEPEAGPLMLSPTGQFIVPSSCPASLLVSFLSENMSEAERLLNNYKMNKHVERDLHQRCIDEFKLVSLHKEDNVTPDLMIACCTKLLEHKHQLSACFEGRCLWITSYYSIMSDGQICIPWNWKL</sequence>
<evidence type="ECO:0000256" key="1">
    <source>
        <dbReference type="SAM" id="MobiDB-lite"/>
    </source>
</evidence>
<feature type="region of interest" description="Disordered" evidence="1">
    <location>
        <begin position="137"/>
        <end position="156"/>
    </location>
</feature>
<keyword evidence="4" id="KW-1185">Reference proteome</keyword>
<evidence type="ECO:0000259" key="3">
    <source>
        <dbReference type="Pfam" id="PF14688"/>
    </source>
</evidence>
<reference evidence="5 6" key="1">
    <citation type="submission" date="2025-04" db="UniProtKB">
        <authorList>
            <consortium name="RefSeq"/>
        </authorList>
    </citation>
    <scope>IDENTIFICATION</scope>
    <source>
        <tissue evidence="5 6">Total insect</tissue>
    </source>
</reference>
<accession>A0A6P8Y4Z6</accession>
<dbReference type="AlphaFoldDB" id="A0A6P8Y4Z6"/>
<dbReference type="GO" id="GO:0005739">
    <property type="term" value="C:mitochondrion"/>
    <property type="evidence" value="ECO:0007669"/>
    <property type="project" value="TreeGrafter"/>
</dbReference>